<reference evidence="5 6" key="1">
    <citation type="submission" date="2017-10" db="EMBL/GenBank/DDBJ databases">
        <title>Draft genome of Longibacter Salinarum.</title>
        <authorList>
            <person name="Goh K.M."/>
            <person name="Shamsir M.S."/>
            <person name="Lim S.W."/>
        </authorList>
    </citation>
    <scope>NUCLEOTIDE SEQUENCE [LARGE SCALE GENOMIC DNA]</scope>
    <source>
        <strain evidence="5 6">KCTC 52045</strain>
    </source>
</reference>
<gene>
    <name evidence="5" type="ORF">CRI94_06290</name>
</gene>
<sequence length="259" mass="29147">MPPTDAAPADDAPPSSLVDTSSIVIVPTYNESDNIRIVIDRVMQLDADLSILIVDDGSPDGTADIVRTAMDAYPGLVHLIEREGKLGLGTAYLRGFRFALQHDYQFICEMDADLSHDPDDLPQLIAPVKGDECDLAIGSRYVGGVRVINWPLSRLVLSYGAGVYTRFITRMPIRDVTAGFKCFHRRVLETLDLSRVKSNGYAFQVEMHYRTWREGFRVQEVPVVFTERTEGQSKMSKAIVREAAWKVWELRMRDLIGRL</sequence>
<dbReference type="Pfam" id="PF00535">
    <property type="entry name" value="Glycos_transf_2"/>
    <property type="match status" value="1"/>
</dbReference>
<evidence type="ECO:0000256" key="3">
    <source>
        <dbReference type="ARBA" id="ARBA00022679"/>
    </source>
</evidence>
<dbReference type="EMBL" id="PDEQ01000002">
    <property type="protein sequence ID" value="PEN14627.1"/>
    <property type="molecule type" value="Genomic_DNA"/>
</dbReference>
<proteinExistence type="inferred from homology"/>
<dbReference type="GO" id="GO:0016020">
    <property type="term" value="C:membrane"/>
    <property type="evidence" value="ECO:0007669"/>
    <property type="project" value="GOC"/>
</dbReference>
<evidence type="ECO:0000313" key="6">
    <source>
        <dbReference type="Proteomes" id="UP000220102"/>
    </source>
</evidence>
<comment type="similarity">
    <text evidence="1">Belongs to the glycosyltransferase 2 family.</text>
</comment>
<dbReference type="PANTHER" id="PTHR43398">
    <property type="entry name" value="DOLICHOL-PHOSPHATE MANNOSYLTRANSFERASE SUBUNIT 1"/>
    <property type="match status" value="1"/>
</dbReference>
<dbReference type="InterPro" id="IPR039528">
    <property type="entry name" value="DPM1-like"/>
</dbReference>
<dbReference type="PANTHER" id="PTHR43398:SF1">
    <property type="entry name" value="DOLICHOL-PHOSPHATE MANNOSYLTRANSFERASE SUBUNIT 1"/>
    <property type="match status" value="1"/>
</dbReference>
<dbReference type="OrthoDB" id="9810303at2"/>
<protein>
    <submittedName>
        <fullName evidence="5">Dolichyl-phosphate beta-D-mannosyltransferase</fullName>
    </submittedName>
</protein>
<keyword evidence="6" id="KW-1185">Reference proteome</keyword>
<dbReference type="InterPro" id="IPR029044">
    <property type="entry name" value="Nucleotide-diphossugar_trans"/>
</dbReference>
<dbReference type="RefSeq" id="WP_098074800.1">
    <property type="nucleotide sequence ID" value="NZ_PDEQ01000002.1"/>
</dbReference>
<dbReference type="Proteomes" id="UP000220102">
    <property type="component" value="Unassembled WGS sequence"/>
</dbReference>
<feature type="domain" description="Glycosyltransferase 2-like" evidence="4">
    <location>
        <begin position="24"/>
        <end position="190"/>
    </location>
</feature>
<dbReference type="AlphaFoldDB" id="A0A2A8D1D6"/>
<evidence type="ECO:0000256" key="1">
    <source>
        <dbReference type="ARBA" id="ARBA00006739"/>
    </source>
</evidence>
<dbReference type="SUPFAM" id="SSF53448">
    <property type="entry name" value="Nucleotide-diphospho-sugar transferases"/>
    <property type="match status" value="1"/>
</dbReference>
<dbReference type="InterPro" id="IPR001173">
    <property type="entry name" value="Glyco_trans_2-like"/>
</dbReference>
<keyword evidence="3 5" id="KW-0808">Transferase</keyword>
<accession>A0A2A8D1D6</accession>
<dbReference type="Gene3D" id="3.90.550.10">
    <property type="entry name" value="Spore Coat Polysaccharide Biosynthesis Protein SpsA, Chain A"/>
    <property type="match status" value="1"/>
</dbReference>
<evidence type="ECO:0000259" key="4">
    <source>
        <dbReference type="Pfam" id="PF00535"/>
    </source>
</evidence>
<comment type="caution">
    <text evidence="5">The sequence shown here is derived from an EMBL/GenBank/DDBJ whole genome shotgun (WGS) entry which is preliminary data.</text>
</comment>
<dbReference type="CDD" id="cd06442">
    <property type="entry name" value="DPM1_like"/>
    <property type="match status" value="1"/>
</dbReference>
<evidence type="ECO:0000256" key="2">
    <source>
        <dbReference type="ARBA" id="ARBA00022676"/>
    </source>
</evidence>
<dbReference type="GO" id="GO:0004582">
    <property type="term" value="F:dolichyl-phosphate beta-D-mannosyltransferase activity"/>
    <property type="evidence" value="ECO:0007669"/>
    <property type="project" value="InterPro"/>
</dbReference>
<dbReference type="GO" id="GO:0009247">
    <property type="term" value="P:glycolipid biosynthetic process"/>
    <property type="evidence" value="ECO:0007669"/>
    <property type="project" value="TreeGrafter"/>
</dbReference>
<keyword evidence="2 5" id="KW-0328">Glycosyltransferase</keyword>
<organism evidence="5 6">
    <name type="scientific">Longibacter salinarum</name>
    <dbReference type="NCBI Taxonomy" id="1850348"/>
    <lineage>
        <taxon>Bacteria</taxon>
        <taxon>Pseudomonadati</taxon>
        <taxon>Rhodothermota</taxon>
        <taxon>Rhodothermia</taxon>
        <taxon>Rhodothermales</taxon>
        <taxon>Salisaetaceae</taxon>
        <taxon>Longibacter</taxon>
    </lineage>
</organism>
<evidence type="ECO:0000313" key="5">
    <source>
        <dbReference type="EMBL" id="PEN14627.1"/>
    </source>
</evidence>
<dbReference type="FunFam" id="3.90.550.10:FF:000122">
    <property type="entry name" value="Dolichol-phosphate mannosyltransferase subunit 1"/>
    <property type="match status" value="1"/>
</dbReference>
<name>A0A2A8D1D6_9BACT</name>